<feature type="chain" id="PRO_5042979853" evidence="2">
    <location>
        <begin position="25"/>
        <end position="129"/>
    </location>
</feature>
<proteinExistence type="predicted"/>
<name>A0AAQ3MS02_VIGMU</name>
<keyword evidence="1" id="KW-1133">Transmembrane helix</keyword>
<evidence type="ECO:0000256" key="2">
    <source>
        <dbReference type="SAM" id="SignalP"/>
    </source>
</evidence>
<feature type="transmembrane region" description="Helical" evidence="1">
    <location>
        <begin position="103"/>
        <end position="127"/>
    </location>
</feature>
<feature type="signal peptide" evidence="2">
    <location>
        <begin position="1"/>
        <end position="24"/>
    </location>
</feature>
<reference evidence="3 4" key="1">
    <citation type="journal article" date="2023" name="Life. Sci Alliance">
        <title>Evolutionary insights into 3D genome organization and epigenetic landscape of Vigna mungo.</title>
        <authorList>
            <person name="Junaid A."/>
            <person name="Singh B."/>
            <person name="Bhatia S."/>
        </authorList>
    </citation>
    <scope>NUCLEOTIDE SEQUENCE [LARGE SCALE GENOMIC DNA]</scope>
    <source>
        <strain evidence="3">Urdbean</strain>
    </source>
</reference>
<keyword evidence="2" id="KW-0732">Signal</keyword>
<evidence type="ECO:0000313" key="3">
    <source>
        <dbReference type="EMBL" id="WVY96061.1"/>
    </source>
</evidence>
<protein>
    <submittedName>
        <fullName evidence="3">Uncharacterized protein</fullName>
    </submittedName>
</protein>
<keyword evidence="1" id="KW-0472">Membrane</keyword>
<keyword evidence="1" id="KW-0812">Transmembrane</keyword>
<evidence type="ECO:0000313" key="4">
    <source>
        <dbReference type="Proteomes" id="UP001374535"/>
    </source>
</evidence>
<accession>A0AAQ3MS02</accession>
<gene>
    <name evidence="3" type="ORF">V8G54_028212</name>
</gene>
<organism evidence="3 4">
    <name type="scientific">Vigna mungo</name>
    <name type="common">Black gram</name>
    <name type="synonym">Phaseolus mungo</name>
    <dbReference type="NCBI Taxonomy" id="3915"/>
    <lineage>
        <taxon>Eukaryota</taxon>
        <taxon>Viridiplantae</taxon>
        <taxon>Streptophyta</taxon>
        <taxon>Embryophyta</taxon>
        <taxon>Tracheophyta</taxon>
        <taxon>Spermatophyta</taxon>
        <taxon>Magnoliopsida</taxon>
        <taxon>eudicotyledons</taxon>
        <taxon>Gunneridae</taxon>
        <taxon>Pentapetalae</taxon>
        <taxon>rosids</taxon>
        <taxon>fabids</taxon>
        <taxon>Fabales</taxon>
        <taxon>Fabaceae</taxon>
        <taxon>Papilionoideae</taxon>
        <taxon>50 kb inversion clade</taxon>
        <taxon>NPAAA clade</taxon>
        <taxon>indigoferoid/millettioid clade</taxon>
        <taxon>Phaseoleae</taxon>
        <taxon>Vigna</taxon>
    </lineage>
</organism>
<sequence>MEKVEIKAIGVLVMVMILLSFTHAELNSKTDAFLCNVKCSLMCNSLASPEYEKCMIKCESNCEKISSDPIFKCFTSCDLMKVIAYNTGMCSLKIFTCFNSFTFLFRFHFIKFFFITLLISFSIAYNFNH</sequence>
<keyword evidence="4" id="KW-1185">Reference proteome</keyword>
<dbReference type="AlphaFoldDB" id="A0AAQ3MS02"/>
<evidence type="ECO:0000256" key="1">
    <source>
        <dbReference type="SAM" id="Phobius"/>
    </source>
</evidence>
<dbReference type="EMBL" id="CP144692">
    <property type="protein sequence ID" value="WVY96061.1"/>
    <property type="molecule type" value="Genomic_DNA"/>
</dbReference>
<dbReference type="Proteomes" id="UP001374535">
    <property type="component" value="Chromosome 9"/>
</dbReference>